<keyword evidence="2" id="KW-1185">Reference proteome</keyword>
<organism evidence="1 2">
    <name type="scientific">Puccinia sorghi</name>
    <dbReference type="NCBI Taxonomy" id="27349"/>
    <lineage>
        <taxon>Eukaryota</taxon>
        <taxon>Fungi</taxon>
        <taxon>Dikarya</taxon>
        <taxon>Basidiomycota</taxon>
        <taxon>Pucciniomycotina</taxon>
        <taxon>Pucciniomycetes</taxon>
        <taxon>Pucciniales</taxon>
        <taxon>Pucciniaceae</taxon>
        <taxon>Puccinia</taxon>
    </lineage>
</organism>
<evidence type="ECO:0008006" key="3">
    <source>
        <dbReference type="Google" id="ProtNLM"/>
    </source>
</evidence>
<accession>A0A0L6VH72</accession>
<gene>
    <name evidence="1" type="ORF">VP01_1606g2</name>
</gene>
<dbReference type="OrthoDB" id="4069911at2759"/>
<name>A0A0L6VH72_9BASI</name>
<proteinExistence type="predicted"/>
<comment type="caution">
    <text evidence="1">The sequence shown here is derived from an EMBL/GenBank/DDBJ whole genome shotgun (WGS) entry which is preliminary data.</text>
</comment>
<dbReference type="VEuPathDB" id="FungiDB:VP01_1606g2"/>
<dbReference type="AlphaFoldDB" id="A0A0L6VH72"/>
<protein>
    <recommendedName>
        <fullName evidence="3">HAT C-terminal dimerisation domain-containing protein</fullName>
    </recommendedName>
</protein>
<dbReference type="EMBL" id="LAVV01006400">
    <property type="protein sequence ID" value="KNZ60131.1"/>
    <property type="molecule type" value="Genomic_DNA"/>
</dbReference>
<dbReference type="Proteomes" id="UP000037035">
    <property type="component" value="Unassembled WGS sequence"/>
</dbReference>
<reference evidence="1 2" key="1">
    <citation type="submission" date="2015-08" db="EMBL/GenBank/DDBJ databases">
        <title>Next Generation Sequencing and Analysis of the Genome of Puccinia sorghi L Schw, the Causal Agent of Maize Common Rust.</title>
        <authorList>
            <person name="Rochi L."/>
            <person name="Burguener G."/>
            <person name="Darino M."/>
            <person name="Turjanski A."/>
            <person name="Kreff E."/>
            <person name="Dieguez M.J."/>
            <person name="Sacco F."/>
        </authorList>
    </citation>
    <scope>NUCLEOTIDE SEQUENCE [LARGE SCALE GENOMIC DNA]</scope>
    <source>
        <strain evidence="1 2">RO10H11247</strain>
    </source>
</reference>
<sequence length="508" mass="58807">MVFIEPSTFCQFFSIENSTGWQKAIDDELDNIENHFIWIDPFENPNEYFNLTWSSSQSQQLHLLLKNLRNTSSFKNFLHTFVHPPDFFETFTPTGKFPSLLALLVLEIDLKLPIFQRYFQGSRKTAPYLKLNKSLYRLKQDPNDGKKLLHIFKCQCLLLFGDRMSMRKFFQQDSPILLLMRQTLFWPSLIRKGLEILKLENFFPVWKPLTPLEQLHTASEEDDRHSCSVHTLSIQSTNRSHPLGIGGALLEISNRHESKILRIGSLAFCKSFPMLWKSKKQKNITMIADSLAKAVPHSSINKIQDKCLSIISSTTKEDCANRPNAGAFVLANYYQTIKDLKNKEKQRARGLCQKNRQLSNTSCKGSKEPFYMVEVMLFLFIRPLEDISCLFSKDYLASSASSCAAERIFSSEANVGSSFCGILKPQTIERYVSSHMWLKQGIQVTGKFEKAQSFSIITLISLRKLLKNNLFFIFYLSSFTFCTLQKKNVQYIHTFCQFSSFYLIYFFK</sequence>
<evidence type="ECO:0000313" key="1">
    <source>
        <dbReference type="EMBL" id="KNZ60131.1"/>
    </source>
</evidence>
<evidence type="ECO:0000313" key="2">
    <source>
        <dbReference type="Proteomes" id="UP000037035"/>
    </source>
</evidence>